<dbReference type="Proteomes" id="UP001159363">
    <property type="component" value="Chromosome 8"/>
</dbReference>
<evidence type="ECO:0008006" key="3">
    <source>
        <dbReference type="Google" id="ProtNLM"/>
    </source>
</evidence>
<evidence type="ECO:0000313" key="1">
    <source>
        <dbReference type="EMBL" id="KAJ8876287.1"/>
    </source>
</evidence>
<sequence>MLATSFNGLFGSFSNTWRGLRTVAYVMYVLQKYGKSHIVFDGYELSPSTKDHQQDFLSNSTNKSRLIELLKVHVESSGFRVRQAPKDFCVMIIATVVSLIDSGLQSVIVGYDTDLLVLLIALSKKDNDIKMVKPGTKNRPTSSGSSVEEEVSITEECFLLASYGERPDSDEDMAEYRAYLKTVSKQPMNANYILAACPPTSAAAK</sequence>
<evidence type="ECO:0000313" key="2">
    <source>
        <dbReference type="Proteomes" id="UP001159363"/>
    </source>
</evidence>
<accession>A0ABQ9GW80</accession>
<keyword evidence="2" id="KW-1185">Reference proteome</keyword>
<gene>
    <name evidence="1" type="ORF">PR048_024197</name>
</gene>
<name>A0ABQ9GW80_9NEOP</name>
<reference evidence="1 2" key="1">
    <citation type="submission" date="2023-02" db="EMBL/GenBank/DDBJ databases">
        <title>LHISI_Scaffold_Assembly.</title>
        <authorList>
            <person name="Stuart O.P."/>
            <person name="Cleave R."/>
            <person name="Magrath M.J.L."/>
            <person name="Mikheyev A.S."/>
        </authorList>
    </citation>
    <scope>NUCLEOTIDE SEQUENCE [LARGE SCALE GENOMIC DNA]</scope>
    <source>
        <strain evidence="1">Daus_M_001</strain>
        <tissue evidence="1">Leg muscle</tissue>
    </source>
</reference>
<dbReference type="EMBL" id="JARBHB010000009">
    <property type="protein sequence ID" value="KAJ8876287.1"/>
    <property type="molecule type" value="Genomic_DNA"/>
</dbReference>
<proteinExistence type="predicted"/>
<organism evidence="1 2">
    <name type="scientific">Dryococelus australis</name>
    <dbReference type="NCBI Taxonomy" id="614101"/>
    <lineage>
        <taxon>Eukaryota</taxon>
        <taxon>Metazoa</taxon>
        <taxon>Ecdysozoa</taxon>
        <taxon>Arthropoda</taxon>
        <taxon>Hexapoda</taxon>
        <taxon>Insecta</taxon>
        <taxon>Pterygota</taxon>
        <taxon>Neoptera</taxon>
        <taxon>Polyneoptera</taxon>
        <taxon>Phasmatodea</taxon>
        <taxon>Verophasmatodea</taxon>
        <taxon>Anareolatae</taxon>
        <taxon>Phasmatidae</taxon>
        <taxon>Eurycanthinae</taxon>
        <taxon>Dryococelus</taxon>
    </lineage>
</organism>
<protein>
    <recommendedName>
        <fullName evidence="3">NYN domain-containing protein</fullName>
    </recommendedName>
</protein>
<comment type="caution">
    <text evidence="1">The sequence shown here is derived from an EMBL/GenBank/DDBJ whole genome shotgun (WGS) entry which is preliminary data.</text>
</comment>